<evidence type="ECO:0000313" key="2">
    <source>
        <dbReference type="EMBL" id="QUR67782.1"/>
    </source>
</evidence>
<dbReference type="InterPro" id="IPR013022">
    <property type="entry name" value="Xyl_isomerase-like_TIM-brl"/>
</dbReference>
<protein>
    <submittedName>
        <fullName evidence="2">TIM barrel protein</fullName>
    </submittedName>
</protein>
<dbReference type="Proteomes" id="UP000682202">
    <property type="component" value="Chromosome"/>
</dbReference>
<dbReference type="EMBL" id="CP046600">
    <property type="protein sequence ID" value="QUR67782.1"/>
    <property type="molecule type" value="Genomic_DNA"/>
</dbReference>
<dbReference type="InterPro" id="IPR036237">
    <property type="entry name" value="Xyl_isomerase-like_sf"/>
</dbReference>
<dbReference type="Pfam" id="PF01261">
    <property type="entry name" value="AP_endonuc_2"/>
    <property type="match status" value="1"/>
</dbReference>
<dbReference type="SUPFAM" id="SSF51658">
    <property type="entry name" value="Xylose isomerase-like"/>
    <property type="match status" value="1"/>
</dbReference>
<dbReference type="PANTHER" id="PTHR12110:SF48">
    <property type="entry name" value="BLL3656 PROTEIN"/>
    <property type="match status" value="1"/>
</dbReference>
<dbReference type="AlphaFoldDB" id="A0A975PX67"/>
<dbReference type="KEGG" id="mspg:F6B93_12325"/>
<evidence type="ECO:0000259" key="1">
    <source>
        <dbReference type="Pfam" id="PF01261"/>
    </source>
</evidence>
<keyword evidence="3" id="KW-1185">Reference proteome</keyword>
<dbReference type="RefSeq" id="WP_211695356.1">
    <property type="nucleotide sequence ID" value="NZ_CP046600.1"/>
</dbReference>
<feature type="domain" description="Xylose isomerase-like TIM barrel" evidence="1">
    <location>
        <begin position="36"/>
        <end position="277"/>
    </location>
</feature>
<evidence type="ECO:0000313" key="3">
    <source>
        <dbReference type="Proteomes" id="UP000682202"/>
    </source>
</evidence>
<reference evidence="2" key="1">
    <citation type="submission" date="2019-12" db="EMBL/GenBank/DDBJ databases">
        <title>Mycobacterium spongiae sp. nov.</title>
        <authorList>
            <person name="Stinear T."/>
        </authorList>
    </citation>
    <scope>NUCLEOTIDE SEQUENCE</scope>
    <source>
        <strain evidence="2">FSD4b-SM</strain>
    </source>
</reference>
<dbReference type="InterPro" id="IPR050312">
    <property type="entry name" value="IolE/XylAMocC-like"/>
</dbReference>
<proteinExistence type="predicted"/>
<sequence length="281" mass="30400">MTQNVALSAACWTTAGSAGPMIGHDLSEFSLIDRITAAAEAGYTGFGLLGDDLKVAEKTVGWTQVRDHLRITGMEHVHIEVLWLPTGPPRQKFDEDCKYLVRAAHFFRPSFVKIAGSLEEEPLDVDLYGEVLASVCDAFAVAGCAVGIEIMPFTIVNSIEKAVAIVDRAGSPNAGLMLDLWHIARGPDNFEEIAALPGHYVIGVELDDGPAEPVGDNLLHEAVHDRKLTGEGEMDVAGFVAAVRASGFKGPWGVEIMSDEHRARSLHDQAHESYRAARKFL</sequence>
<gene>
    <name evidence="2" type="ORF">F6B93_12325</name>
</gene>
<accession>A0A975PX67</accession>
<name>A0A975PX67_9MYCO</name>
<dbReference type="PANTHER" id="PTHR12110">
    <property type="entry name" value="HYDROXYPYRUVATE ISOMERASE"/>
    <property type="match status" value="1"/>
</dbReference>
<organism evidence="2 3">
    <name type="scientific">Mycobacterium spongiae</name>
    <dbReference type="NCBI Taxonomy" id="886343"/>
    <lineage>
        <taxon>Bacteria</taxon>
        <taxon>Bacillati</taxon>
        <taxon>Actinomycetota</taxon>
        <taxon>Actinomycetes</taxon>
        <taxon>Mycobacteriales</taxon>
        <taxon>Mycobacteriaceae</taxon>
        <taxon>Mycobacterium</taxon>
    </lineage>
</organism>
<dbReference type="Gene3D" id="3.20.20.150">
    <property type="entry name" value="Divalent-metal-dependent TIM barrel enzymes"/>
    <property type="match status" value="1"/>
</dbReference>